<dbReference type="OrthoDB" id="9801052at2"/>
<dbReference type="Gene3D" id="3.40.640.10">
    <property type="entry name" value="Type I PLP-dependent aspartate aminotransferase-like (Major domain)"/>
    <property type="match status" value="1"/>
</dbReference>
<organism evidence="4 5">
    <name type="scientific">Streptomyces tateyamensis</name>
    <dbReference type="NCBI Taxonomy" id="565073"/>
    <lineage>
        <taxon>Bacteria</taxon>
        <taxon>Bacillati</taxon>
        <taxon>Actinomycetota</taxon>
        <taxon>Actinomycetes</taxon>
        <taxon>Kitasatosporales</taxon>
        <taxon>Streptomycetaceae</taxon>
        <taxon>Streptomyces</taxon>
    </lineage>
</organism>
<dbReference type="Pfam" id="PF00202">
    <property type="entry name" value="Aminotran_3"/>
    <property type="match status" value="1"/>
</dbReference>
<feature type="non-terminal residue" evidence="4">
    <location>
        <position position="103"/>
    </location>
</feature>
<dbReference type="GO" id="GO:0004015">
    <property type="term" value="F:adenosylmethionine-8-amino-7-oxononanoate transaminase activity"/>
    <property type="evidence" value="ECO:0007669"/>
    <property type="project" value="TreeGrafter"/>
</dbReference>
<dbReference type="InterPro" id="IPR015422">
    <property type="entry name" value="PyrdxlP-dep_Trfase_small"/>
</dbReference>
<dbReference type="AlphaFoldDB" id="A0A2V4MZ45"/>
<dbReference type="PANTHER" id="PTHR42684">
    <property type="entry name" value="ADENOSYLMETHIONINE-8-AMINO-7-OXONONANOATE AMINOTRANSFERASE"/>
    <property type="match status" value="1"/>
</dbReference>
<evidence type="ECO:0000256" key="2">
    <source>
        <dbReference type="ARBA" id="ARBA00022679"/>
    </source>
</evidence>
<dbReference type="PANTHER" id="PTHR42684:SF17">
    <property type="entry name" value="ADENOSYLMETHIONINE-8-AMINO-7-OXONONANOATE AMINOTRANSFERASE"/>
    <property type="match status" value="1"/>
</dbReference>
<dbReference type="InterPro" id="IPR005814">
    <property type="entry name" value="Aminotrans_3"/>
</dbReference>
<keyword evidence="2 4" id="KW-0808">Transferase</keyword>
<keyword evidence="1 4" id="KW-0032">Aminotransferase</keyword>
<dbReference type="InterPro" id="IPR015424">
    <property type="entry name" value="PyrdxlP-dep_Trfase"/>
</dbReference>
<evidence type="ECO:0000256" key="1">
    <source>
        <dbReference type="ARBA" id="ARBA00022576"/>
    </source>
</evidence>
<reference evidence="4 5" key="1">
    <citation type="submission" date="2018-03" db="EMBL/GenBank/DDBJ databases">
        <title>Bioinformatic expansion and discovery of thiopeptide antibiotics.</title>
        <authorList>
            <person name="Schwalen C.J."/>
            <person name="Hudson G.A."/>
            <person name="Mitchell D.A."/>
        </authorList>
    </citation>
    <scope>NUCLEOTIDE SEQUENCE [LARGE SCALE GENOMIC DNA]</scope>
    <source>
        <strain evidence="4 5">ATCC 21389</strain>
    </source>
</reference>
<protein>
    <submittedName>
        <fullName evidence="4">Adenosylmethionine--8-amino-7-oxononanoate aminotransferase BioA</fullName>
    </submittedName>
</protein>
<keyword evidence="3" id="KW-0663">Pyridoxal phosphate</keyword>
<dbReference type="InterPro" id="IPR015421">
    <property type="entry name" value="PyrdxlP-dep_Trfase_major"/>
</dbReference>
<sequence length="103" mass="11315">MLELDRAHVWHPYGPMPGKVPSLVVESAAGVRLRMAEPVGGHRELIDGMASWWAAVHGYNHPVLNQAAHQQLDRMSHVMFGGLTHEPAVRLAATLVEITPEPL</sequence>
<proteinExistence type="predicted"/>
<dbReference type="EMBL" id="PYBW01000082">
    <property type="protein sequence ID" value="PYC76699.1"/>
    <property type="molecule type" value="Genomic_DNA"/>
</dbReference>
<evidence type="ECO:0000313" key="4">
    <source>
        <dbReference type="EMBL" id="PYC76699.1"/>
    </source>
</evidence>
<gene>
    <name evidence="4" type="ORF">C7C46_22230</name>
</gene>
<evidence type="ECO:0000313" key="5">
    <source>
        <dbReference type="Proteomes" id="UP000248039"/>
    </source>
</evidence>
<evidence type="ECO:0000256" key="3">
    <source>
        <dbReference type="ARBA" id="ARBA00022898"/>
    </source>
</evidence>
<dbReference type="GO" id="GO:0030170">
    <property type="term" value="F:pyridoxal phosphate binding"/>
    <property type="evidence" value="ECO:0007669"/>
    <property type="project" value="InterPro"/>
</dbReference>
<name>A0A2V4MZ45_9ACTN</name>
<keyword evidence="5" id="KW-1185">Reference proteome</keyword>
<dbReference type="SUPFAM" id="SSF53383">
    <property type="entry name" value="PLP-dependent transferases"/>
    <property type="match status" value="1"/>
</dbReference>
<comment type="caution">
    <text evidence="4">The sequence shown here is derived from an EMBL/GenBank/DDBJ whole genome shotgun (WGS) entry which is preliminary data.</text>
</comment>
<accession>A0A2V4MZ45</accession>
<dbReference type="Gene3D" id="3.90.1150.10">
    <property type="entry name" value="Aspartate Aminotransferase, domain 1"/>
    <property type="match status" value="1"/>
</dbReference>
<dbReference type="GO" id="GO:0009102">
    <property type="term" value="P:biotin biosynthetic process"/>
    <property type="evidence" value="ECO:0007669"/>
    <property type="project" value="TreeGrafter"/>
</dbReference>
<dbReference type="Proteomes" id="UP000248039">
    <property type="component" value="Unassembled WGS sequence"/>
</dbReference>